<evidence type="ECO:0000256" key="1">
    <source>
        <dbReference type="SAM" id="MobiDB-lite"/>
    </source>
</evidence>
<protein>
    <recommendedName>
        <fullName evidence="2">PPM-type phosphatase domain-containing protein</fullName>
    </recommendedName>
</protein>
<dbReference type="Gene3D" id="3.60.40.10">
    <property type="entry name" value="PPM-type phosphatase domain"/>
    <property type="match status" value="1"/>
</dbReference>
<sequence>MSNHDLNQDPELEKLIQAICWKLHLENDNDSDELQKEWEKFANKTSNQDKINKITKALAKIWEQVFAIRFNSQLQNSVEPAIKKIENIWIDWFGLLSGKNQEINKDLIEQMKIASQELKTSIKNAIRQVLIEKSPQLPALTSPQTNVNPQPNSDITASQSSTGQFLETSVSRSTQDLRQSSNNLSTDHENPANRVSENSDATEIGNTTKKTDSQIDETSQNHAVHQHPTAGLADSPNQEVPSSEGTQQQLAQTEAISTPVIPPWQYHPVPYQEPEPHSEFDYKSNQSPEGLKLIGARVRGKMHKHQGTNCDDWFEFSTIGQWTIIAVADGAGSKKFSRIGAKVSCETAVKSLENSLKSYQLKEQAREDDLKINLKQDQNWMFIGEEFKSIQQYLYKSFNDAYNEVEKKANYLKNFRDLTKAVGKKELDIKDLSSTLLVAVYTTIKVESSSYDFVLTCQVGDGMLAALSHENNLQLLGKPDIGEHGGQTDFLTSKSKLSHPNLVQKTFAFLGNLKALMIMTDGVADDYFPNDPGMLELYGDLILNKVINIPNIDSQEIERQLQDTSFKTQDEVRRNQSKFQDEIERILRPDPDEHKTVSIRSIAKYAEQLGKSIKEVVASPGLLNAGILAQEMSPECEEMPSEEKLKIWLDSYYRRGSFDDRTLVVLYREEN</sequence>
<dbReference type="RefSeq" id="WP_235752172.1">
    <property type="nucleotide sequence ID" value="NZ_JBIIEP010000023.1"/>
</dbReference>
<dbReference type="InterPro" id="IPR001932">
    <property type="entry name" value="PPM-type_phosphatase-like_dom"/>
</dbReference>
<dbReference type="Pfam" id="PF13672">
    <property type="entry name" value="PP2C_2"/>
    <property type="match status" value="1"/>
</dbReference>
<organism evidence="3">
    <name type="scientific">Planktothrix agardhii</name>
    <name type="common">Oscillatoria agardhii</name>
    <dbReference type="NCBI Taxonomy" id="1160"/>
    <lineage>
        <taxon>Bacteria</taxon>
        <taxon>Bacillati</taxon>
        <taxon>Cyanobacteriota</taxon>
        <taxon>Cyanophyceae</taxon>
        <taxon>Oscillatoriophycideae</taxon>
        <taxon>Oscillatoriales</taxon>
        <taxon>Microcoleaceae</taxon>
        <taxon>Planktothrix</taxon>
    </lineage>
</organism>
<evidence type="ECO:0000313" key="3">
    <source>
        <dbReference type="EMBL" id="CUM61930.1"/>
    </source>
</evidence>
<dbReference type="EMBL" id="LO018304">
    <property type="protein sequence ID" value="CUM61930.1"/>
    <property type="molecule type" value="Genomic_DNA"/>
</dbReference>
<evidence type="ECO:0000259" key="2">
    <source>
        <dbReference type="Pfam" id="PF13672"/>
    </source>
</evidence>
<proteinExistence type="predicted"/>
<dbReference type="AlphaFoldDB" id="A0A1J1JKG4"/>
<dbReference type="InterPro" id="IPR036457">
    <property type="entry name" value="PPM-type-like_dom_sf"/>
</dbReference>
<feature type="compositionally biased region" description="Polar residues" evidence="1">
    <location>
        <begin position="139"/>
        <end position="185"/>
    </location>
</feature>
<feature type="compositionally biased region" description="Polar residues" evidence="1">
    <location>
        <begin position="235"/>
        <end position="256"/>
    </location>
</feature>
<feature type="compositionally biased region" description="Polar residues" evidence="1">
    <location>
        <begin position="193"/>
        <end position="208"/>
    </location>
</feature>
<accession>A0A1J1JKG4</accession>
<name>A0A1J1JKG4_PLAAG</name>
<gene>
    <name evidence="3" type="ORF">PLAM_3964</name>
</gene>
<feature type="domain" description="PPM-type phosphatase" evidence="2">
    <location>
        <begin position="299"/>
        <end position="531"/>
    </location>
</feature>
<reference evidence="3" key="1">
    <citation type="submission" date="2015-09" db="EMBL/GenBank/DDBJ databases">
        <authorList>
            <person name="Jackson K.R."/>
            <person name="Lunt B.L."/>
            <person name="Fisher J.N.B."/>
            <person name="Gardner A.V."/>
            <person name="Bailey M.E."/>
            <person name="Deus L.M."/>
            <person name="Earl A.S."/>
            <person name="Gibby P.D."/>
            <person name="Hartmann K.A."/>
            <person name="Liu J.E."/>
            <person name="Manci A.M."/>
            <person name="Nielsen D.A."/>
            <person name="Solomon M.B."/>
            <person name="Breakwell D.P."/>
            <person name="Burnett S.H."/>
            <person name="Grose J.H."/>
        </authorList>
    </citation>
    <scope>NUCLEOTIDE SEQUENCE</scope>
    <source>
        <strain evidence="3">7805</strain>
    </source>
</reference>
<feature type="region of interest" description="Disordered" evidence="1">
    <location>
        <begin position="137"/>
        <end position="285"/>
    </location>
</feature>